<accession>A0A670K6A5</accession>
<name>A0A670K6A5_PODMU</name>
<proteinExistence type="predicted"/>
<reference evidence="2" key="2">
    <citation type="submission" date="2025-08" db="UniProtKB">
        <authorList>
            <consortium name="Ensembl"/>
        </authorList>
    </citation>
    <scope>IDENTIFICATION</scope>
</reference>
<sequence>QTSSSQLLLLLLPWRERKVKAQEGSGFWDSLLLFWLRGQPLKPPQGSGVTSPHCPAEALAANTKLRLPVLALGLAAQSAFAP</sequence>
<reference evidence="2" key="3">
    <citation type="submission" date="2025-09" db="UniProtKB">
        <authorList>
            <consortium name="Ensembl"/>
        </authorList>
    </citation>
    <scope>IDENTIFICATION</scope>
</reference>
<evidence type="ECO:0000313" key="3">
    <source>
        <dbReference type="Proteomes" id="UP000472272"/>
    </source>
</evidence>
<feature type="signal peptide" evidence="1">
    <location>
        <begin position="1"/>
        <end position="21"/>
    </location>
</feature>
<keyword evidence="1" id="KW-0732">Signal</keyword>
<protein>
    <submittedName>
        <fullName evidence="2">Uncharacterized protein</fullName>
    </submittedName>
</protein>
<dbReference type="AlphaFoldDB" id="A0A670K6A5"/>
<evidence type="ECO:0000313" key="2">
    <source>
        <dbReference type="Ensembl" id="ENSPMRP00000030357.1"/>
    </source>
</evidence>
<evidence type="ECO:0000256" key="1">
    <source>
        <dbReference type="SAM" id="SignalP"/>
    </source>
</evidence>
<feature type="chain" id="PRO_5025393544" evidence="1">
    <location>
        <begin position="22"/>
        <end position="82"/>
    </location>
</feature>
<keyword evidence="3" id="KW-1185">Reference proteome</keyword>
<reference evidence="2 3" key="1">
    <citation type="journal article" date="2019" name="Proc. Natl. Acad. Sci. U.S.A.">
        <title>Regulatory changes in pterin and carotenoid genes underlie balanced color polymorphisms in the wall lizard.</title>
        <authorList>
            <person name="Andrade P."/>
            <person name="Pinho C."/>
            <person name="Perez I de Lanuza G."/>
            <person name="Afonso S."/>
            <person name="Brejcha J."/>
            <person name="Rubin C.J."/>
            <person name="Wallerman O."/>
            <person name="Pereira P."/>
            <person name="Sabatino S.J."/>
            <person name="Bellati A."/>
            <person name="Pellitteri-Rosa D."/>
            <person name="Bosakova Z."/>
            <person name="Bunikis I."/>
            <person name="Carretero M.A."/>
            <person name="Feiner N."/>
            <person name="Marsik P."/>
            <person name="Pauperio F."/>
            <person name="Salvi D."/>
            <person name="Soler L."/>
            <person name="While G.M."/>
            <person name="Uller T."/>
            <person name="Font E."/>
            <person name="Andersson L."/>
            <person name="Carneiro M."/>
        </authorList>
    </citation>
    <scope>NUCLEOTIDE SEQUENCE</scope>
</reference>
<dbReference type="Proteomes" id="UP000472272">
    <property type="component" value="Chromosome 14"/>
</dbReference>
<organism evidence="2 3">
    <name type="scientific">Podarcis muralis</name>
    <name type="common">Wall lizard</name>
    <name type="synonym">Lacerta muralis</name>
    <dbReference type="NCBI Taxonomy" id="64176"/>
    <lineage>
        <taxon>Eukaryota</taxon>
        <taxon>Metazoa</taxon>
        <taxon>Chordata</taxon>
        <taxon>Craniata</taxon>
        <taxon>Vertebrata</taxon>
        <taxon>Euteleostomi</taxon>
        <taxon>Lepidosauria</taxon>
        <taxon>Squamata</taxon>
        <taxon>Bifurcata</taxon>
        <taxon>Unidentata</taxon>
        <taxon>Episquamata</taxon>
        <taxon>Laterata</taxon>
        <taxon>Lacertibaenia</taxon>
        <taxon>Lacertidae</taxon>
        <taxon>Podarcis</taxon>
    </lineage>
</organism>
<dbReference type="Ensembl" id="ENSPMRT00000032189.1">
    <property type="protein sequence ID" value="ENSPMRP00000030357.1"/>
    <property type="gene ID" value="ENSPMRG00000019628.1"/>
</dbReference>